<sequence length="485" mass="55498">MRQDIKKLNEESLKNNLALKSGIVYLIAELITRGISFFVTPIFTRLLPTSVYADVKIFESWAYLFAPIISLSLYQSVARAKFDFKNNYSSYISSIIGLMSLISLAVGALLFPFRSPISNLLGFSKWMMLLMLLYCLAYNSIQCFQMGERQLMHYKSNIALTVLAVVPGVIISVICVIKYRAVVSPEELTSIRLLSFYGPTTVIGFGVMIISFLKGKLFYSRKMWKYGVLYSVPMMIFSVSTQILYQSDKIMVKWLCGAEVTAIIALATTVGYILDILIHAVDNAWRPWLFEKLYSEDYTQIKKVWLVLVGLLSVLTWIMVILAPELVLFLGGRKYETAIWLMCPIICGVLANFVMIGYTAVEQFYKKTRYSGYASALIAVLNLLLNYIFIKRFGYMAAAYTTAASYLLAALLHCYFAKRFDKTDVLSYKKTFFIWGITFIVCLVSMTLYSVSFWIRWIISLGILFLLMCFFRQQLKHLIKSIFQK</sequence>
<dbReference type="Pfam" id="PF01943">
    <property type="entry name" value="Polysacc_synt"/>
    <property type="match status" value="1"/>
</dbReference>
<feature type="transmembrane region" description="Helical" evidence="6">
    <location>
        <begin position="395"/>
        <end position="416"/>
    </location>
</feature>
<organism evidence="7 8">
    <name type="scientific">Qiania dongpingensis</name>
    <dbReference type="NCBI Taxonomy" id="2763669"/>
    <lineage>
        <taxon>Bacteria</taxon>
        <taxon>Bacillati</taxon>
        <taxon>Bacillota</taxon>
        <taxon>Clostridia</taxon>
        <taxon>Lachnospirales</taxon>
        <taxon>Lachnospiraceae</taxon>
        <taxon>Qiania</taxon>
    </lineage>
</organism>
<keyword evidence="3 6" id="KW-0812">Transmembrane</keyword>
<dbReference type="PANTHER" id="PTHR30250">
    <property type="entry name" value="PST FAMILY PREDICTED COLANIC ACID TRANSPORTER"/>
    <property type="match status" value="1"/>
</dbReference>
<feature type="transmembrane region" description="Helical" evidence="6">
    <location>
        <begin position="454"/>
        <end position="471"/>
    </location>
</feature>
<keyword evidence="8" id="KW-1185">Reference proteome</keyword>
<feature type="transmembrane region" description="Helical" evidence="6">
    <location>
        <begin position="158"/>
        <end position="179"/>
    </location>
</feature>
<keyword evidence="4 6" id="KW-1133">Transmembrane helix</keyword>
<dbReference type="AlphaFoldDB" id="A0A7G9G7S4"/>
<feature type="transmembrane region" description="Helical" evidence="6">
    <location>
        <begin position="117"/>
        <end position="137"/>
    </location>
</feature>
<evidence type="ECO:0000313" key="8">
    <source>
        <dbReference type="Proteomes" id="UP000515823"/>
    </source>
</evidence>
<feature type="transmembrane region" description="Helical" evidence="6">
    <location>
        <begin position="60"/>
        <end position="78"/>
    </location>
</feature>
<feature type="transmembrane region" description="Helical" evidence="6">
    <location>
        <begin position="251"/>
        <end position="274"/>
    </location>
</feature>
<evidence type="ECO:0000313" key="7">
    <source>
        <dbReference type="EMBL" id="QNM06856.1"/>
    </source>
</evidence>
<accession>A0A7G9G7S4</accession>
<keyword evidence="5 6" id="KW-0472">Membrane</keyword>
<feature type="transmembrane region" description="Helical" evidence="6">
    <location>
        <begin position="370"/>
        <end position="389"/>
    </location>
</feature>
<feature type="transmembrane region" description="Helical" evidence="6">
    <location>
        <begin position="304"/>
        <end position="331"/>
    </location>
</feature>
<dbReference type="PANTHER" id="PTHR30250:SF11">
    <property type="entry name" value="O-ANTIGEN TRANSPORTER-RELATED"/>
    <property type="match status" value="1"/>
</dbReference>
<name>A0A7G9G7S4_9FIRM</name>
<dbReference type="KEGG" id="qdo:H9Q78_07035"/>
<feature type="transmembrane region" description="Helical" evidence="6">
    <location>
        <begin position="191"/>
        <end position="214"/>
    </location>
</feature>
<evidence type="ECO:0000256" key="3">
    <source>
        <dbReference type="ARBA" id="ARBA00022692"/>
    </source>
</evidence>
<feature type="transmembrane region" description="Helical" evidence="6">
    <location>
        <begin position="21"/>
        <end position="40"/>
    </location>
</feature>
<dbReference type="InterPro" id="IPR002797">
    <property type="entry name" value="Polysacc_synth"/>
</dbReference>
<dbReference type="InterPro" id="IPR050833">
    <property type="entry name" value="Poly_Biosynth_Transport"/>
</dbReference>
<dbReference type="Proteomes" id="UP000515823">
    <property type="component" value="Chromosome"/>
</dbReference>
<dbReference type="RefSeq" id="WP_249304607.1">
    <property type="nucleotide sequence ID" value="NZ_CP060634.1"/>
</dbReference>
<protein>
    <submittedName>
        <fullName evidence="7">Lipopolysaccharide biosynthesis protein</fullName>
    </submittedName>
</protein>
<evidence type="ECO:0000256" key="6">
    <source>
        <dbReference type="SAM" id="Phobius"/>
    </source>
</evidence>
<evidence type="ECO:0000256" key="1">
    <source>
        <dbReference type="ARBA" id="ARBA00004651"/>
    </source>
</evidence>
<comment type="subcellular location">
    <subcellularLocation>
        <location evidence="1">Cell membrane</location>
        <topology evidence="1">Multi-pass membrane protein</topology>
    </subcellularLocation>
</comment>
<evidence type="ECO:0000256" key="4">
    <source>
        <dbReference type="ARBA" id="ARBA00022989"/>
    </source>
</evidence>
<feature type="transmembrane region" description="Helical" evidence="6">
    <location>
        <begin position="428"/>
        <end position="448"/>
    </location>
</feature>
<dbReference type="EMBL" id="CP060634">
    <property type="protein sequence ID" value="QNM06856.1"/>
    <property type="molecule type" value="Genomic_DNA"/>
</dbReference>
<keyword evidence="2" id="KW-1003">Cell membrane</keyword>
<dbReference type="GO" id="GO:0005886">
    <property type="term" value="C:plasma membrane"/>
    <property type="evidence" value="ECO:0007669"/>
    <property type="project" value="UniProtKB-SubCell"/>
</dbReference>
<evidence type="ECO:0000256" key="2">
    <source>
        <dbReference type="ARBA" id="ARBA00022475"/>
    </source>
</evidence>
<feature type="transmembrane region" description="Helical" evidence="6">
    <location>
        <begin position="226"/>
        <end position="245"/>
    </location>
</feature>
<proteinExistence type="predicted"/>
<evidence type="ECO:0000256" key="5">
    <source>
        <dbReference type="ARBA" id="ARBA00023136"/>
    </source>
</evidence>
<feature type="transmembrane region" description="Helical" evidence="6">
    <location>
        <begin position="337"/>
        <end position="358"/>
    </location>
</feature>
<feature type="transmembrane region" description="Helical" evidence="6">
    <location>
        <begin position="90"/>
        <end position="111"/>
    </location>
</feature>
<reference evidence="7 8" key="1">
    <citation type="submission" date="2020-08" db="EMBL/GenBank/DDBJ databases">
        <authorList>
            <person name="Liu C."/>
            <person name="Sun Q."/>
        </authorList>
    </citation>
    <scope>NUCLEOTIDE SEQUENCE [LARGE SCALE GENOMIC DNA]</scope>
    <source>
        <strain evidence="7 8">NSJ-38</strain>
    </source>
</reference>
<gene>
    <name evidence="7" type="ORF">H9Q78_07035</name>
</gene>